<proteinExistence type="predicted"/>
<gene>
    <name evidence="1" type="ORF">KIPB_016811</name>
</gene>
<accession>A0A9K3GRQ1</accession>
<evidence type="ECO:0000313" key="2">
    <source>
        <dbReference type="Proteomes" id="UP000265618"/>
    </source>
</evidence>
<name>A0A9K3GRQ1_9EUKA</name>
<reference evidence="1 2" key="1">
    <citation type="journal article" date="2018" name="PLoS ONE">
        <title>The draft genome of Kipferlia bialata reveals reductive genome evolution in fornicate parasites.</title>
        <authorList>
            <person name="Tanifuji G."/>
            <person name="Takabayashi S."/>
            <person name="Kume K."/>
            <person name="Takagi M."/>
            <person name="Nakayama T."/>
            <person name="Kamikawa R."/>
            <person name="Inagaki Y."/>
            <person name="Hashimoto T."/>
        </authorList>
    </citation>
    <scope>NUCLEOTIDE SEQUENCE [LARGE SCALE GENOMIC DNA]</scope>
    <source>
        <strain evidence="1">NY0173</strain>
    </source>
</reference>
<comment type="caution">
    <text evidence="1">The sequence shown here is derived from an EMBL/GenBank/DDBJ whole genome shotgun (WGS) entry which is preliminary data.</text>
</comment>
<feature type="non-terminal residue" evidence="1">
    <location>
        <position position="1"/>
    </location>
</feature>
<organism evidence="1 2">
    <name type="scientific">Kipferlia bialata</name>
    <dbReference type="NCBI Taxonomy" id="797122"/>
    <lineage>
        <taxon>Eukaryota</taxon>
        <taxon>Metamonada</taxon>
        <taxon>Carpediemonas-like organisms</taxon>
        <taxon>Kipferlia</taxon>
    </lineage>
</organism>
<keyword evidence="2" id="KW-1185">Reference proteome</keyword>
<dbReference type="EMBL" id="BDIP01010628">
    <property type="protein sequence ID" value="GIQ92818.1"/>
    <property type="molecule type" value="Genomic_DNA"/>
</dbReference>
<evidence type="ECO:0000313" key="1">
    <source>
        <dbReference type="EMBL" id="GIQ92818.1"/>
    </source>
</evidence>
<sequence length="28" mass="3087">MPLSDPHHRDNAMRLGKDAAVIDEGVEI</sequence>
<dbReference type="Proteomes" id="UP000265618">
    <property type="component" value="Unassembled WGS sequence"/>
</dbReference>
<protein>
    <submittedName>
        <fullName evidence="1">Uncharacterized protein</fullName>
    </submittedName>
</protein>
<dbReference type="AlphaFoldDB" id="A0A9K3GRQ1"/>